<evidence type="ECO:0000313" key="3">
    <source>
        <dbReference type="Proteomes" id="UP000663846"/>
    </source>
</evidence>
<reference evidence="2" key="1">
    <citation type="submission" date="2021-01" db="EMBL/GenBank/DDBJ databases">
        <authorList>
            <person name="Kaushik A."/>
        </authorList>
    </citation>
    <scope>NUCLEOTIDE SEQUENCE</scope>
    <source>
        <strain evidence="2">AG1-1C</strain>
    </source>
</reference>
<dbReference type="EMBL" id="CAJMWS010001104">
    <property type="protein sequence ID" value="CAE6473338.1"/>
    <property type="molecule type" value="Genomic_DNA"/>
</dbReference>
<dbReference type="InterPro" id="IPR022617">
    <property type="entry name" value="Rad60/SUMO-like_dom"/>
</dbReference>
<protein>
    <recommendedName>
        <fullName evidence="1">Ubiquitin-like domain-containing protein</fullName>
    </recommendedName>
</protein>
<gene>
    <name evidence="2" type="ORF">RDB_LOCUS179781</name>
</gene>
<dbReference type="PANTHER" id="PTHR10562">
    <property type="entry name" value="SMALL UBIQUITIN-RELATED MODIFIER"/>
    <property type="match status" value="1"/>
</dbReference>
<evidence type="ECO:0000259" key="1">
    <source>
        <dbReference type="PROSITE" id="PS50053"/>
    </source>
</evidence>
<name>A0A8H3GYW7_9AGAM</name>
<organism evidence="2 3">
    <name type="scientific">Rhizoctonia solani</name>
    <dbReference type="NCBI Taxonomy" id="456999"/>
    <lineage>
        <taxon>Eukaryota</taxon>
        <taxon>Fungi</taxon>
        <taxon>Dikarya</taxon>
        <taxon>Basidiomycota</taxon>
        <taxon>Agaricomycotina</taxon>
        <taxon>Agaricomycetes</taxon>
        <taxon>Cantharellales</taxon>
        <taxon>Ceratobasidiaceae</taxon>
        <taxon>Rhizoctonia</taxon>
    </lineage>
</organism>
<proteinExistence type="predicted"/>
<feature type="domain" description="Ubiquitin-like" evidence="1">
    <location>
        <begin position="128"/>
        <end position="203"/>
    </location>
</feature>
<accession>A0A8H3GYW7</accession>
<dbReference type="Pfam" id="PF11976">
    <property type="entry name" value="Rad60-SLD"/>
    <property type="match status" value="1"/>
</dbReference>
<dbReference type="Gene3D" id="3.10.20.90">
    <property type="entry name" value="Phosphatidylinositol 3-kinase Catalytic Subunit, Chain A, domain 1"/>
    <property type="match status" value="2"/>
</dbReference>
<dbReference type="CDD" id="cd01763">
    <property type="entry name" value="Ubl_SUMO_like"/>
    <property type="match status" value="2"/>
</dbReference>
<dbReference type="InterPro" id="IPR000626">
    <property type="entry name" value="Ubiquitin-like_dom"/>
</dbReference>
<dbReference type="SUPFAM" id="SSF54236">
    <property type="entry name" value="Ubiquitin-like"/>
    <property type="match status" value="2"/>
</dbReference>
<dbReference type="InterPro" id="IPR029071">
    <property type="entry name" value="Ubiquitin-like_domsf"/>
</dbReference>
<comment type="caution">
    <text evidence="2">The sequence shown here is derived from an EMBL/GenBank/DDBJ whole genome shotgun (WGS) entry which is preliminary data.</text>
</comment>
<dbReference type="AlphaFoldDB" id="A0A8H3GYW7"/>
<dbReference type="PROSITE" id="PS50053">
    <property type="entry name" value="UBIQUITIN_2"/>
    <property type="match status" value="1"/>
</dbReference>
<sequence length="221" mass="24362">MADATPSQDSKMMITITHSKGAAPDVKVAVKKVSQLRKVFVAAADRFRTTPDALVFKYNGTVLQGDHTPKMHEIPEGGIITAYPAGEEEPSTQDVQNTQVTMDGGLGGDAMDQDDNEELLPSAKSDKITLVIRSQEGPSFNIKVSRVKPLKGAFDKAHEQFRKAPKTFRFFFNGTRLQEDDTPKMHEMENNDEIDANIQQVGGAPLVGRKFLFIHPDIHSP</sequence>
<evidence type="ECO:0000313" key="2">
    <source>
        <dbReference type="EMBL" id="CAE6473338.1"/>
    </source>
</evidence>
<dbReference type="Proteomes" id="UP000663846">
    <property type="component" value="Unassembled WGS sequence"/>
</dbReference>